<feature type="domain" description="RNase H type-1" evidence="1">
    <location>
        <begin position="98"/>
        <end position="183"/>
    </location>
</feature>
<proteinExistence type="predicted"/>
<dbReference type="SUPFAM" id="SSF53098">
    <property type="entry name" value="Ribonuclease H-like"/>
    <property type="match status" value="1"/>
</dbReference>
<dbReference type="CDD" id="cd06222">
    <property type="entry name" value="RNase_H_like"/>
    <property type="match status" value="1"/>
</dbReference>
<dbReference type="InterPro" id="IPR053151">
    <property type="entry name" value="RNase_H-like"/>
</dbReference>
<dbReference type="InterPro" id="IPR036397">
    <property type="entry name" value="RNaseH_sf"/>
</dbReference>
<dbReference type="InterPro" id="IPR002156">
    <property type="entry name" value="RNaseH_domain"/>
</dbReference>
<organism evidence="2 3">
    <name type="scientific">Stylosanthes scabra</name>
    <dbReference type="NCBI Taxonomy" id="79078"/>
    <lineage>
        <taxon>Eukaryota</taxon>
        <taxon>Viridiplantae</taxon>
        <taxon>Streptophyta</taxon>
        <taxon>Embryophyta</taxon>
        <taxon>Tracheophyta</taxon>
        <taxon>Spermatophyta</taxon>
        <taxon>Magnoliopsida</taxon>
        <taxon>eudicotyledons</taxon>
        <taxon>Gunneridae</taxon>
        <taxon>Pentapetalae</taxon>
        <taxon>rosids</taxon>
        <taxon>fabids</taxon>
        <taxon>Fabales</taxon>
        <taxon>Fabaceae</taxon>
        <taxon>Papilionoideae</taxon>
        <taxon>50 kb inversion clade</taxon>
        <taxon>dalbergioids sensu lato</taxon>
        <taxon>Dalbergieae</taxon>
        <taxon>Pterocarpus clade</taxon>
        <taxon>Stylosanthes</taxon>
    </lineage>
</organism>
<protein>
    <recommendedName>
        <fullName evidence="1">RNase H type-1 domain-containing protein</fullName>
    </recommendedName>
</protein>
<evidence type="ECO:0000259" key="1">
    <source>
        <dbReference type="Pfam" id="PF13456"/>
    </source>
</evidence>
<accession>A0ABU6SBK7</accession>
<evidence type="ECO:0000313" key="3">
    <source>
        <dbReference type="Proteomes" id="UP001341840"/>
    </source>
</evidence>
<dbReference type="Gene3D" id="3.30.420.10">
    <property type="entry name" value="Ribonuclease H-like superfamily/Ribonuclease H"/>
    <property type="match status" value="1"/>
</dbReference>
<sequence>MNLKNWMRKFSLCYEFIFPAALWWIWHDCNNDIFNEDEPWDVEKTTMIIRHLAHEFQNLSSSRSLSANAISTTWEPPPSLVAKFWPVVKGLFCSFPANSIIWCELFGIWHGLVLAWECGLKEIVCETDYLEAYLLVTRDNINMAMECSDLVLMIREVIQRNWVVVVKLIHRTANDVADYLAKQSARQCQPYVELLASNSVLENILAKDLLSLSF</sequence>
<dbReference type="InterPro" id="IPR012337">
    <property type="entry name" value="RNaseH-like_sf"/>
</dbReference>
<dbReference type="PANTHER" id="PTHR47723:SF19">
    <property type="entry name" value="POLYNUCLEOTIDYL TRANSFERASE, RIBONUCLEASE H-LIKE SUPERFAMILY PROTEIN"/>
    <property type="match status" value="1"/>
</dbReference>
<dbReference type="Proteomes" id="UP001341840">
    <property type="component" value="Unassembled WGS sequence"/>
</dbReference>
<name>A0ABU6SBK7_9FABA</name>
<evidence type="ECO:0000313" key="2">
    <source>
        <dbReference type="EMBL" id="MED6133620.1"/>
    </source>
</evidence>
<dbReference type="PANTHER" id="PTHR47723">
    <property type="entry name" value="OS05G0353850 PROTEIN"/>
    <property type="match status" value="1"/>
</dbReference>
<reference evidence="2 3" key="1">
    <citation type="journal article" date="2023" name="Plants (Basel)">
        <title>Bridging the Gap: Combining Genomics and Transcriptomics Approaches to Understand Stylosanthes scabra, an Orphan Legume from the Brazilian Caatinga.</title>
        <authorList>
            <person name="Ferreira-Neto J.R.C."/>
            <person name="da Silva M.D."/>
            <person name="Binneck E."/>
            <person name="de Melo N.F."/>
            <person name="da Silva R.H."/>
            <person name="de Melo A.L.T.M."/>
            <person name="Pandolfi V."/>
            <person name="Bustamante F.O."/>
            <person name="Brasileiro-Vidal A.C."/>
            <person name="Benko-Iseppon A.M."/>
        </authorList>
    </citation>
    <scope>NUCLEOTIDE SEQUENCE [LARGE SCALE GENOMIC DNA]</scope>
    <source>
        <tissue evidence="2">Leaves</tissue>
    </source>
</reference>
<comment type="caution">
    <text evidence="2">The sequence shown here is derived from an EMBL/GenBank/DDBJ whole genome shotgun (WGS) entry which is preliminary data.</text>
</comment>
<keyword evidence="3" id="KW-1185">Reference proteome</keyword>
<dbReference type="Pfam" id="PF13456">
    <property type="entry name" value="RVT_3"/>
    <property type="match status" value="1"/>
</dbReference>
<dbReference type="InterPro" id="IPR044730">
    <property type="entry name" value="RNase_H-like_dom_plant"/>
</dbReference>
<gene>
    <name evidence="2" type="ORF">PIB30_029792</name>
</gene>
<dbReference type="EMBL" id="JASCZI010060537">
    <property type="protein sequence ID" value="MED6133620.1"/>
    <property type="molecule type" value="Genomic_DNA"/>
</dbReference>